<reference evidence="1 2" key="1">
    <citation type="submission" date="2023-07" db="EMBL/GenBank/DDBJ databases">
        <title>Genomic Encyclopedia of Type Strains, Phase IV (KMG-IV): sequencing the most valuable type-strain genomes for metagenomic binning, comparative biology and taxonomic classification.</title>
        <authorList>
            <person name="Goeker M."/>
        </authorList>
    </citation>
    <scope>NUCLEOTIDE SEQUENCE [LARGE SCALE GENOMIC DNA]</scope>
    <source>
        <strain evidence="1 2">T98</strain>
    </source>
</reference>
<sequence>MMKTELTVNVLYSGAREDGSDESLIDIAIAQMEANRQWLADVDVLILCYHANTNHAERACAKIRRALDLLDTLPLTFGHSGSQAFPHALTLLKWLMAGGEYRRAVCVVADDNFSQSGLPLPAQGNPLSVIEIMPL</sequence>
<protein>
    <submittedName>
        <fullName evidence="1">Uncharacterized protein</fullName>
    </submittedName>
</protein>
<gene>
    <name evidence="1" type="ORF">J2Z22_001790</name>
</gene>
<dbReference type="EMBL" id="JAUSUY010000006">
    <property type="protein sequence ID" value="MDT3426264.1"/>
    <property type="molecule type" value="Genomic_DNA"/>
</dbReference>
<dbReference type="InterPro" id="IPR016039">
    <property type="entry name" value="Thiolase-like"/>
</dbReference>
<dbReference type="RefSeq" id="WP_156940408.1">
    <property type="nucleotide sequence ID" value="NZ_JAUSUY010000006.1"/>
</dbReference>
<dbReference type="Gene3D" id="3.40.47.10">
    <property type="match status" value="1"/>
</dbReference>
<evidence type="ECO:0000313" key="1">
    <source>
        <dbReference type="EMBL" id="MDT3426264.1"/>
    </source>
</evidence>
<evidence type="ECO:0000313" key="2">
    <source>
        <dbReference type="Proteomes" id="UP001248709"/>
    </source>
</evidence>
<organism evidence="1 2">
    <name type="scientific">Paenibacillus forsythiae</name>
    <dbReference type="NCBI Taxonomy" id="365616"/>
    <lineage>
        <taxon>Bacteria</taxon>
        <taxon>Bacillati</taxon>
        <taxon>Bacillota</taxon>
        <taxon>Bacilli</taxon>
        <taxon>Bacillales</taxon>
        <taxon>Paenibacillaceae</taxon>
        <taxon>Paenibacillus</taxon>
    </lineage>
</organism>
<proteinExistence type="predicted"/>
<name>A0ABU3H609_9BACL</name>
<keyword evidence="2" id="KW-1185">Reference proteome</keyword>
<accession>A0ABU3H609</accession>
<dbReference type="Proteomes" id="UP001248709">
    <property type="component" value="Unassembled WGS sequence"/>
</dbReference>
<comment type="caution">
    <text evidence="1">The sequence shown here is derived from an EMBL/GenBank/DDBJ whole genome shotgun (WGS) entry which is preliminary data.</text>
</comment>